<keyword evidence="3" id="KW-0902">Two-component regulatory system</keyword>
<keyword evidence="2" id="KW-0418">Kinase</keyword>
<dbReference type="Pfam" id="PF02518">
    <property type="entry name" value="HATPase_c"/>
    <property type="match status" value="1"/>
</dbReference>
<proteinExistence type="predicted"/>
<dbReference type="SUPFAM" id="SSF55874">
    <property type="entry name" value="ATPase domain of HSP90 chaperone/DNA topoisomerase II/histidine kinase"/>
    <property type="match status" value="1"/>
</dbReference>
<dbReference type="InterPro" id="IPR005467">
    <property type="entry name" value="His_kinase_dom"/>
</dbReference>
<dbReference type="CDD" id="cd16917">
    <property type="entry name" value="HATPase_UhpB-NarQ-NarX-like"/>
    <property type="match status" value="1"/>
</dbReference>
<dbReference type="Pfam" id="PF07730">
    <property type="entry name" value="HisKA_3"/>
    <property type="match status" value="1"/>
</dbReference>
<feature type="domain" description="Histidine kinase" evidence="4">
    <location>
        <begin position="114"/>
        <end position="196"/>
    </location>
</feature>
<protein>
    <recommendedName>
        <fullName evidence="4">Histidine kinase domain-containing protein</fullName>
    </recommendedName>
</protein>
<dbReference type="Gene3D" id="3.30.565.10">
    <property type="entry name" value="Histidine kinase-like ATPase, C-terminal domain"/>
    <property type="match status" value="1"/>
</dbReference>
<dbReference type="Proteomes" id="UP001321498">
    <property type="component" value="Chromosome"/>
</dbReference>
<keyword evidence="6" id="KW-1185">Reference proteome</keyword>
<dbReference type="InterPro" id="IPR036890">
    <property type="entry name" value="HATPase_C_sf"/>
</dbReference>
<dbReference type="Gene3D" id="1.20.5.1930">
    <property type="match status" value="1"/>
</dbReference>
<keyword evidence="1" id="KW-0808">Transferase</keyword>
<gene>
    <name evidence="5" type="ORF">GCM10025866_03170</name>
</gene>
<name>A0ABM8G8I2_9MICO</name>
<evidence type="ECO:0000259" key="4">
    <source>
        <dbReference type="PROSITE" id="PS50109"/>
    </source>
</evidence>
<sequence length="196" mass="20873">MAREEERRFLRRELHDGLGPGLAAIGLRLDVIAAKAPPELAPSVAGVRDLTQSLVADVRRMVHDLRPAALDELGLVGALEDLALGPERGPDISVRTPDGPLPGLSAAVEVAAYRIVQEALTNALKHAQAREVVITASARGDRLRLQVADDGRGLPEEIREGVGSGSMRERAVELGGELVRRPRAEGGTMVEAELPL</sequence>
<dbReference type="PROSITE" id="PS50109">
    <property type="entry name" value="HIS_KIN"/>
    <property type="match status" value="1"/>
</dbReference>
<evidence type="ECO:0000256" key="3">
    <source>
        <dbReference type="ARBA" id="ARBA00023012"/>
    </source>
</evidence>
<dbReference type="InterPro" id="IPR003594">
    <property type="entry name" value="HATPase_dom"/>
</dbReference>
<dbReference type="EMBL" id="AP027731">
    <property type="protein sequence ID" value="BDZ44408.1"/>
    <property type="molecule type" value="Genomic_DNA"/>
</dbReference>
<evidence type="ECO:0000256" key="1">
    <source>
        <dbReference type="ARBA" id="ARBA00022679"/>
    </source>
</evidence>
<dbReference type="PANTHER" id="PTHR24421">
    <property type="entry name" value="NITRATE/NITRITE SENSOR PROTEIN NARX-RELATED"/>
    <property type="match status" value="1"/>
</dbReference>
<dbReference type="SMART" id="SM00387">
    <property type="entry name" value="HATPase_c"/>
    <property type="match status" value="1"/>
</dbReference>
<evidence type="ECO:0000256" key="2">
    <source>
        <dbReference type="ARBA" id="ARBA00022777"/>
    </source>
</evidence>
<organism evidence="5 6">
    <name type="scientific">Naasia aerilata</name>
    <dbReference type="NCBI Taxonomy" id="1162966"/>
    <lineage>
        <taxon>Bacteria</taxon>
        <taxon>Bacillati</taxon>
        <taxon>Actinomycetota</taxon>
        <taxon>Actinomycetes</taxon>
        <taxon>Micrococcales</taxon>
        <taxon>Microbacteriaceae</taxon>
        <taxon>Naasia</taxon>
    </lineage>
</organism>
<evidence type="ECO:0000313" key="6">
    <source>
        <dbReference type="Proteomes" id="UP001321498"/>
    </source>
</evidence>
<dbReference type="InterPro" id="IPR050482">
    <property type="entry name" value="Sensor_HK_TwoCompSys"/>
</dbReference>
<dbReference type="RefSeq" id="WP_286277867.1">
    <property type="nucleotide sequence ID" value="NZ_AP027731.1"/>
</dbReference>
<accession>A0ABM8G8I2</accession>
<evidence type="ECO:0000313" key="5">
    <source>
        <dbReference type="EMBL" id="BDZ44408.1"/>
    </source>
</evidence>
<dbReference type="InterPro" id="IPR011712">
    <property type="entry name" value="Sig_transdc_His_kin_sub3_dim/P"/>
</dbReference>
<reference evidence="6" key="1">
    <citation type="journal article" date="2019" name="Int. J. Syst. Evol. Microbiol.">
        <title>The Global Catalogue of Microorganisms (GCM) 10K type strain sequencing project: providing services to taxonomists for standard genome sequencing and annotation.</title>
        <authorList>
            <consortium name="The Broad Institute Genomics Platform"/>
            <consortium name="The Broad Institute Genome Sequencing Center for Infectious Disease"/>
            <person name="Wu L."/>
            <person name="Ma J."/>
        </authorList>
    </citation>
    <scope>NUCLEOTIDE SEQUENCE [LARGE SCALE GENOMIC DNA]</scope>
    <source>
        <strain evidence="6">NBRC 108725</strain>
    </source>
</reference>